<accession>A0ABU2Y707</accession>
<proteinExistence type="predicted"/>
<dbReference type="RefSeq" id="WP_311593619.1">
    <property type="nucleotide sequence ID" value="NZ_JAVRHV010000004.1"/>
</dbReference>
<dbReference type="Proteomes" id="UP001252186">
    <property type="component" value="Unassembled WGS sequence"/>
</dbReference>
<evidence type="ECO:0000259" key="2">
    <source>
        <dbReference type="Pfam" id="PF01648"/>
    </source>
</evidence>
<dbReference type="Gene3D" id="3.90.470.20">
    <property type="entry name" value="4'-phosphopantetheinyl transferase domain"/>
    <property type="match status" value="2"/>
</dbReference>
<keyword evidence="1 3" id="KW-0808">Transferase</keyword>
<evidence type="ECO:0000313" key="3">
    <source>
        <dbReference type="EMBL" id="MDT0553560.1"/>
    </source>
</evidence>
<dbReference type="InterPro" id="IPR008278">
    <property type="entry name" value="4-PPantetheinyl_Trfase_dom"/>
</dbReference>
<protein>
    <submittedName>
        <fullName evidence="3">4'-phosphopantetheinyl transferase superfamily protein</fullName>
    </submittedName>
</protein>
<evidence type="ECO:0000256" key="1">
    <source>
        <dbReference type="ARBA" id="ARBA00022679"/>
    </source>
</evidence>
<name>A0ABU2Y707_9FLAO</name>
<dbReference type="GO" id="GO:0016740">
    <property type="term" value="F:transferase activity"/>
    <property type="evidence" value="ECO:0007669"/>
    <property type="project" value="UniProtKB-KW"/>
</dbReference>
<dbReference type="EMBL" id="JAVRHV010000004">
    <property type="protein sequence ID" value="MDT0553560.1"/>
    <property type="molecule type" value="Genomic_DNA"/>
</dbReference>
<feature type="domain" description="4'-phosphopantetheinyl transferase" evidence="2">
    <location>
        <begin position="103"/>
        <end position="179"/>
    </location>
</feature>
<dbReference type="InterPro" id="IPR037143">
    <property type="entry name" value="4-PPantetheinyl_Trfase_dom_sf"/>
</dbReference>
<dbReference type="SUPFAM" id="SSF56214">
    <property type="entry name" value="4'-phosphopantetheinyl transferase"/>
    <property type="match status" value="1"/>
</dbReference>
<gene>
    <name evidence="3" type="ORF">RM519_09915</name>
</gene>
<organism evidence="3 4">
    <name type="scientific">Urechidicola vernalis</name>
    <dbReference type="NCBI Taxonomy" id="3075600"/>
    <lineage>
        <taxon>Bacteria</taxon>
        <taxon>Pseudomonadati</taxon>
        <taxon>Bacteroidota</taxon>
        <taxon>Flavobacteriia</taxon>
        <taxon>Flavobacteriales</taxon>
        <taxon>Flavobacteriaceae</taxon>
        <taxon>Urechidicola</taxon>
    </lineage>
</organism>
<sequence length="206" mass="24275">MPLFKTIQANENTIVYVWKIEEVVDELRDNIHLNERSISRIEKMKSELHQRGFLSVRYLLKEAGYSDDELFYTSDGKPHLKDGNHISITHSYTFSAIIVSTTQVGIDMEMNREKIKRIAHKFVDSENDFLVEENLIEQLTVIWGAKESLFKIHPDGGLLFREHLPIESFKLTDTKTKGWIKKDNYYENYDIFFEQIENFTLVYAMN</sequence>
<reference evidence="3 4" key="1">
    <citation type="submission" date="2023-09" db="EMBL/GenBank/DDBJ databases">
        <authorList>
            <person name="Rey-Velasco X."/>
        </authorList>
    </citation>
    <scope>NUCLEOTIDE SEQUENCE [LARGE SCALE GENOMIC DNA]</scope>
    <source>
        <strain evidence="3 4">P050</strain>
    </source>
</reference>
<evidence type="ECO:0000313" key="4">
    <source>
        <dbReference type="Proteomes" id="UP001252186"/>
    </source>
</evidence>
<keyword evidence="4" id="KW-1185">Reference proteome</keyword>
<dbReference type="Pfam" id="PF01648">
    <property type="entry name" value="ACPS"/>
    <property type="match status" value="1"/>
</dbReference>
<comment type="caution">
    <text evidence="3">The sequence shown here is derived from an EMBL/GenBank/DDBJ whole genome shotgun (WGS) entry which is preliminary data.</text>
</comment>